<dbReference type="Proteomes" id="UP000288805">
    <property type="component" value="Unassembled WGS sequence"/>
</dbReference>
<keyword evidence="1" id="KW-0053">Apoptosis</keyword>
<accession>A0A438E5B5</accession>
<gene>
    <name evidence="2" type="ORF">CK203_076271</name>
</gene>
<protein>
    <submittedName>
        <fullName evidence="2">Uncharacterized protein</fullName>
    </submittedName>
</protein>
<dbReference type="InterPro" id="IPR008383">
    <property type="entry name" value="API5"/>
</dbReference>
<reference evidence="2 3" key="1">
    <citation type="journal article" date="2018" name="PLoS Genet.">
        <title>Population sequencing reveals clonal diversity and ancestral inbreeding in the grapevine cultivar Chardonnay.</title>
        <authorList>
            <person name="Roach M.J."/>
            <person name="Johnson D.L."/>
            <person name="Bohlmann J."/>
            <person name="van Vuuren H.J."/>
            <person name="Jones S.J."/>
            <person name="Pretorius I.S."/>
            <person name="Schmidt S.A."/>
            <person name="Borneman A.R."/>
        </authorList>
    </citation>
    <scope>NUCLEOTIDE SEQUENCE [LARGE SCALE GENOMIC DNA]</scope>
    <source>
        <strain evidence="3">cv. Chardonnay</strain>
        <tissue evidence="2">Leaf</tissue>
    </source>
</reference>
<name>A0A438E5B5_VITVI</name>
<evidence type="ECO:0000313" key="3">
    <source>
        <dbReference type="Proteomes" id="UP000288805"/>
    </source>
</evidence>
<dbReference type="PANTHER" id="PTHR12758:SF19">
    <property type="entry name" value="APOPTOSIS INHIBITOR 5"/>
    <property type="match status" value="1"/>
</dbReference>
<proteinExistence type="predicted"/>
<evidence type="ECO:0000313" key="2">
    <source>
        <dbReference type="EMBL" id="RVW42967.1"/>
    </source>
</evidence>
<organism evidence="2 3">
    <name type="scientific">Vitis vinifera</name>
    <name type="common">Grape</name>
    <dbReference type="NCBI Taxonomy" id="29760"/>
    <lineage>
        <taxon>Eukaryota</taxon>
        <taxon>Viridiplantae</taxon>
        <taxon>Streptophyta</taxon>
        <taxon>Embryophyta</taxon>
        <taxon>Tracheophyta</taxon>
        <taxon>Spermatophyta</taxon>
        <taxon>Magnoliopsida</taxon>
        <taxon>eudicotyledons</taxon>
        <taxon>Gunneridae</taxon>
        <taxon>Pentapetalae</taxon>
        <taxon>rosids</taxon>
        <taxon>Vitales</taxon>
        <taxon>Vitaceae</taxon>
        <taxon>Viteae</taxon>
        <taxon>Vitis</taxon>
    </lineage>
</organism>
<dbReference type="EMBL" id="QGNW01001390">
    <property type="protein sequence ID" value="RVW42967.1"/>
    <property type="molecule type" value="Genomic_DNA"/>
</dbReference>
<sequence length="89" mass="9852">MAAGKIRGLVLKSIMEYFCACDVSDGDHIDRLISCLYMALPLFKVQAALGASNSKFLNYLNKHIIPVFDKSWSVSLTDIAISFQAFKCS</sequence>
<dbReference type="Pfam" id="PF05918">
    <property type="entry name" value="API5"/>
    <property type="match status" value="1"/>
</dbReference>
<dbReference type="AlphaFoldDB" id="A0A438E5B5"/>
<evidence type="ECO:0000256" key="1">
    <source>
        <dbReference type="ARBA" id="ARBA00022703"/>
    </source>
</evidence>
<comment type="caution">
    <text evidence="2">The sequence shown here is derived from an EMBL/GenBank/DDBJ whole genome shotgun (WGS) entry which is preliminary data.</text>
</comment>
<dbReference type="PANTHER" id="PTHR12758">
    <property type="entry name" value="APOPTOSIS INHIBITOR 5-RELATED"/>
    <property type="match status" value="1"/>
</dbReference>